<accession>A0A4D6MF53</accession>
<feature type="compositionally biased region" description="Basic residues" evidence="1">
    <location>
        <begin position="30"/>
        <end position="43"/>
    </location>
</feature>
<reference evidence="2 3" key="1">
    <citation type="submission" date="2019-04" db="EMBL/GenBank/DDBJ databases">
        <title>An improved genome assembly and genetic linkage map for asparagus bean, Vigna unguiculata ssp. sesquipedialis.</title>
        <authorList>
            <person name="Xia Q."/>
            <person name="Zhang R."/>
            <person name="Dong Y."/>
        </authorList>
    </citation>
    <scope>NUCLEOTIDE SEQUENCE [LARGE SCALE GENOMIC DNA]</scope>
    <source>
        <tissue evidence="2">Leaf</tissue>
    </source>
</reference>
<protein>
    <submittedName>
        <fullName evidence="2">Uncharacterized protein</fullName>
    </submittedName>
</protein>
<evidence type="ECO:0000313" key="3">
    <source>
        <dbReference type="Proteomes" id="UP000501690"/>
    </source>
</evidence>
<dbReference type="AlphaFoldDB" id="A0A4D6MF53"/>
<feature type="compositionally biased region" description="Low complexity" evidence="1">
    <location>
        <begin position="61"/>
        <end position="70"/>
    </location>
</feature>
<proteinExistence type="predicted"/>
<organism evidence="2 3">
    <name type="scientific">Vigna unguiculata</name>
    <name type="common">Cowpea</name>
    <dbReference type="NCBI Taxonomy" id="3917"/>
    <lineage>
        <taxon>Eukaryota</taxon>
        <taxon>Viridiplantae</taxon>
        <taxon>Streptophyta</taxon>
        <taxon>Embryophyta</taxon>
        <taxon>Tracheophyta</taxon>
        <taxon>Spermatophyta</taxon>
        <taxon>Magnoliopsida</taxon>
        <taxon>eudicotyledons</taxon>
        <taxon>Gunneridae</taxon>
        <taxon>Pentapetalae</taxon>
        <taxon>rosids</taxon>
        <taxon>fabids</taxon>
        <taxon>Fabales</taxon>
        <taxon>Fabaceae</taxon>
        <taxon>Papilionoideae</taxon>
        <taxon>50 kb inversion clade</taxon>
        <taxon>NPAAA clade</taxon>
        <taxon>indigoferoid/millettioid clade</taxon>
        <taxon>Phaseoleae</taxon>
        <taxon>Vigna</taxon>
    </lineage>
</organism>
<name>A0A4D6MF53_VIGUN</name>
<sequence length="125" mass="13962">MPQPPPSTTATATSDHRCNSSKQQPPCRAHTGKRNHHCRARACVRRDCTRRSNPKPPPAPHQRAPAPTTTSTDGARVLKRASAPALAPHLLPRRNHRARRCRHTKPPPPHLYWPEWPLETLTAPA</sequence>
<feature type="compositionally biased region" description="Low complexity" evidence="1">
    <location>
        <begin position="80"/>
        <end position="90"/>
    </location>
</feature>
<feature type="region of interest" description="Disordered" evidence="1">
    <location>
        <begin position="1"/>
        <end position="116"/>
    </location>
</feature>
<evidence type="ECO:0000313" key="2">
    <source>
        <dbReference type="EMBL" id="QCD99637.1"/>
    </source>
</evidence>
<evidence type="ECO:0000256" key="1">
    <source>
        <dbReference type="SAM" id="MobiDB-lite"/>
    </source>
</evidence>
<keyword evidence="3" id="KW-1185">Reference proteome</keyword>
<feature type="compositionally biased region" description="Basic residues" evidence="1">
    <location>
        <begin position="91"/>
        <end position="105"/>
    </location>
</feature>
<dbReference type="Proteomes" id="UP000501690">
    <property type="component" value="Linkage Group LG7"/>
</dbReference>
<gene>
    <name evidence="2" type="ORF">DEO72_LG7g921</name>
</gene>
<dbReference type="EMBL" id="CP039351">
    <property type="protein sequence ID" value="QCD99637.1"/>
    <property type="molecule type" value="Genomic_DNA"/>
</dbReference>